<name>B7MRX7_ECO81</name>
<evidence type="ECO:0000313" key="3">
    <source>
        <dbReference type="Proteomes" id="UP000000748"/>
    </source>
</evidence>
<dbReference type="EMBL" id="CU928162">
    <property type="protein sequence ID" value="CAR07091.1"/>
    <property type="molecule type" value="Genomic_DNA"/>
</dbReference>
<proteinExistence type="predicted"/>
<gene>
    <name evidence="2" type="ordered locus">ECED1_0889</name>
</gene>
<evidence type="ECO:0008006" key="4">
    <source>
        <dbReference type="Google" id="ProtNLM"/>
    </source>
</evidence>
<dbReference type="KEGG" id="ecq:ECED1_0889"/>
<dbReference type="HOGENOM" id="CLU_185136_0_0_6"/>
<evidence type="ECO:0000313" key="2">
    <source>
        <dbReference type="EMBL" id="CAR07091.1"/>
    </source>
</evidence>
<evidence type="ECO:0000256" key="1">
    <source>
        <dbReference type="SAM" id="Phobius"/>
    </source>
</evidence>
<reference evidence="3" key="1">
    <citation type="journal article" date="2009" name="PLoS Genet.">
        <title>Organised genome dynamics in the Escherichia coli species results in highly diverse adaptive paths.</title>
        <authorList>
            <person name="Touchon M."/>
            <person name="Hoede C."/>
            <person name="Tenaillon O."/>
            <person name="Barbe V."/>
            <person name="Baeriswyl S."/>
            <person name="Bidet P."/>
            <person name="Bingen E."/>
            <person name="Bonacorsi S."/>
            <person name="Bouchier C."/>
            <person name="Bouvet O."/>
            <person name="Calteau A."/>
            <person name="Chiapello H."/>
            <person name="Clermont O."/>
            <person name="Cruveiller S."/>
            <person name="Danchin A."/>
            <person name="Diard M."/>
            <person name="Dossat C."/>
            <person name="Karoui M.E."/>
            <person name="Frapy E."/>
            <person name="Garry L."/>
            <person name="Ghigo J.M."/>
            <person name="Gilles A.M."/>
            <person name="Johnson J."/>
            <person name="Le Bouguenec C."/>
            <person name="Lescat M."/>
            <person name="Mangenot S."/>
            <person name="Martinez-Jehanne V."/>
            <person name="Matic I."/>
            <person name="Nassif X."/>
            <person name="Oztas S."/>
            <person name="Petit M.A."/>
            <person name="Pichon C."/>
            <person name="Rouy Z."/>
            <person name="Ruf C.S."/>
            <person name="Schneider D."/>
            <person name="Tourret J."/>
            <person name="Vacherie B."/>
            <person name="Vallenet D."/>
            <person name="Medigue C."/>
            <person name="Rocha E.P.C."/>
            <person name="Denamur E."/>
        </authorList>
    </citation>
    <scope>NUCLEOTIDE SEQUENCE [LARGE SCALE GENOMIC DNA]</scope>
    <source>
        <strain evidence="3">ED1a</strain>
    </source>
</reference>
<dbReference type="Proteomes" id="UP000000748">
    <property type="component" value="Chromosome"/>
</dbReference>
<keyword evidence="1" id="KW-1133">Transmembrane helix</keyword>
<dbReference type="AlphaFoldDB" id="B7MRX7"/>
<sequence length="98" mass="11284">MGVRMFQRLCDHITFWASVTTAGIGVMTLSEKIAVAGFVLGTLSLLRAWLHRRRMEIAQARRNELIEKILMQSEGRELNDAERRAMMLLKQDEHDGRT</sequence>
<keyword evidence="1" id="KW-0812">Transmembrane</keyword>
<keyword evidence="1" id="KW-0472">Membrane</keyword>
<protein>
    <recommendedName>
        <fullName evidence="4">Phage tail protein</fullName>
    </recommendedName>
</protein>
<feature type="transmembrane region" description="Helical" evidence="1">
    <location>
        <begin position="33"/>
        <end position="50"/>
    </location>
</feature>
<accession>B7MRX7</accession>
<feature type="transmembrane region" description="Helical" evidence="1">
    <location>
        <begin position="9"/>
        <end position="27"/>
    </location>
</feature>
<organism evidence="2 3">
    <name type="scientific">Escherichia coli O81 (strain ED1a)</name>
    <dbReference type="NCBI Taxonomy" id="585397"/>
    <lineage>
        <taxon>Bacteria</taxon>
        <taxon>Pseudomonadati</taxon>
        <taxon>Pseudomonadota</taxon>
        <taxon>Gammaproteobacteria</taxon>
        <taxon>Enterobacterales</taxon>
        <taxon>Enterobacteriaceae</taxon>
        <taxon>Escherichia</taxon>
    </lineage>
</organism>